<accession>A0A365PKA3</accession>
<sequence>MEKKNQKLQTRYFVLNTLAVSILLVSNSTYALQALDDTSMRDVNAQDGLNVNLDFKELNVGTFFWQDNAGRGSAGKATDTTLRAEAENFKIQSHSSSPTVRPNINIQMNTGSESNKAGLDFNLKVAPVLISMNKFKVCDSTACGSPVGDIAIQTNSDTSISFKTRDGLFSKTGQSELTFASKNASIYLGQTTGLSPSQTLNQLILKNFNFNFFAKGVMYIDGTEGFIVRTNAAGVPDAVINYNADGTVNTSTSTTPNTTYGYVDFTRVNDPANSGTITGNTYSSTASNSGLNLEFMLNKNVNPNNRYSVDGTKTPLNGQATSEKAQGLIRLGASGRMVNGSIQIRGTNANSNDGFTRTDPVYNVASNQFGNPDNTNILGKANNEVSSSGTQNIIGNTGIAFRMKADFTKKNDPMLQGDNTKATTLELGGAGFNTYGFEFGELTGLNLRNRGSFDTGNVYLNLVDTKTVLLPANKVLQTSRYWNGSSSTTLTTDADYVQNIHNGTTDQNPYALLAAIRGAEFQAFSRSGRFTNSARTTGTTIPKINDTTGNTWGLALPFYDLNANLAMYGTTAPADAYYYDLGGTRYTVVAGAERLGFSLAMSTTGMNGSTDTTKQKTTSILLLDNADTNSVRYIGLRNIDMLLRGTGTVGLENGSFNASLKDILIILSAQIAGGYLPGALYKGTSTPASASSADFSNNNDVLLSTKLRLDGKKIDLSLIPNSEYTSTDGSRLSVVGELELKAVKDGGKSAIQLSDPLDGSTVGFDNIDGKVAFNNAIIISPDTRETCPTAGCDGMVSFKAGLTFNPAGTTGIGATGGANSATNAEKIAGVLRVRDINLYPPTVGAQPQRLGEMVLTGGRITGQLGIIPRN</sequence>
<comment type="caution">
    <text evidence="3">The sequence shown here is derived from an EMBL/GenBank/DDBJ whole genome shotgun (WGS) entry which is preliminary data.</text>
</comment>
<feature type="domain" description="DUF6160" evidence="2">
    <location>
        <begin position="17"/>
        <end position="73"/>
    </location>
</feature>
<name>A0A365PKA3_ACIJU</name>
<gene>
    <name evidence="3" type="ORF">DC346_05375</name>
</gene>
<dbReference type="STRING" id="40215.BVL33_05515"/>
<feature type="transmembrane region" description="Helical" evidence="1">
    <location>
        <begin position="12"/>
        <end position="32"/>
    </location>
</feature>
<evidence type="ECO:0000256" key="1">
    <source>
        <dbReference type="SAM" id="Phobius"/>
    </source>
</evidence>
<organism evidence="3 4">
    <name type="scientific">Acinetobacter junii</name>
    <dbReference type="NCBI Taxonomy" id="40215"/>
    <lineage>
        <taxon>Bacteria</taxon>
        <taxon>Pseudomonadati</taxon>
        <taxon>Pseudomonadota</taxon>
        <taxon>Gammaproteobacteria</taxon>
        <taxon>Moraxellales</taxon>
        <taxon>Moraxellaceae</taxon>
        <taxon>Acinetobacter</taxon>
    </lineage>
</organism>
<dbReference type="Pfam" id="PF19657">
    <property type="entry name" value="DUF6160"/>
    <property type="match status" value="1"/>
</dbReference>
<evidence type="ECO:0000313" key="3">
    <source>
        <dbReference type="EMBL" id="RBA48715.1"/>
    </source>
</evidence>
<proteinExistence type="predicted"/>
<keyword evidence="1" id="KW-1133">Transmembrane helix</keyword>
<keyword evidence="1" id="KW-0472">Membrane</keyword>
<dbReference type="InterPro" id="IPR046158">
    <property type="entry name" value="DUF6160"/>
</dbReference>
<dbReference type="AlphaFoldDB" id="A0A365PKA3"/>
<evidence type="ECO:0000313" key="4">
    <source>
        <dbReference type="Proteomes" id="UP000253688"/>
    </source>
</evidence>
<evidence type="ECO:0000259" key="2">
    <source>
        <dbReference type="Pfam" id="PF19657"/>
    </source>
</evidence>
<reference evidence="3 4" key="1">
    <citation type="submission" date="2018-04" db="EMBL/GenBank/DDBJ databases">
        <title>Acinetobacter junii Genome sequencing and assembly.</title>
        <authorList>
            <person name="Su J."/>
            <person name="Rensing C."/>
            <person name="Mazhar H.S."/>
        </authorList>
    </citation>
    <scope>NUCLEOTIDE SEQUENCE [LARGE SCALE GENOMIC DNA]</scope>
    <source>
        <strain evidence="3 4">SC22</strain>
    </source>
</reference>
<dbReference type="RefSeq" id="WP_112987331.1">
    <property type="nucleotide sequence ID" value="NZ_CP131470.1"/>
</dbReference>
<keyword evidence="1" id="KW-0812">Transmembrane</keyword>
<dbReference type="EMBL" id="QEWH01000028">
    <property type="protein sequence ID" value="RBA48715.1"/>
    <property type="molecule type" value="Genomic_DNA"/>
</dbReference>
<dbReference type="Proteomes" id="UP000253688">
    <property type="component" value="Unassembled WGS sequence"/>
</dbReference>
<protein>
    <submittedName>
        <fullName evidence="3">Heme utilization protein</fullName>
    </submittedName>
</protein>